<feature type="compositionally biased region" description="Basic and acidic residues" evidence="1">
    <location>
        <begin position="28"/>
        <end position="39"/>
    </location>
</feature>
<dbReference type="Proteomes" id="UP000799778">
    <property type="component" value="Unassembled WGS sequence"/>
</dbReference>
<organism evidence="3 4">
    <name type="scientific">Aaosphaeria arxii CBS 175.79</name>
    <dbReference type="NCBI Taxonomy" id="1450172"/>
    <lineage>
        <taxon>Eukaryota</taxon>
        <taxon>Fungi</taxon>
        <taxon>Dikarya</taxon>
        <taxon>Ascomycota</taxon>
        <taxon>Pezizomycotina</taxon>
        <taxon>Dothideomycetes</taxon>
        <taxon>Pleosporomycetidae</taxon>
        <taxon>Pleosporales</taxon>
        <taxon>Pleosporales incertae sedis</taxon>
        <taxon>Aaosphaeria</taxon>
    </lineage>
</organism>
<name>A0A6A5XUP0_9PLEO</name>
<dbReference type="AlphaFoldDB" id="A0A6A5XUP0"/>
<reference evidence="3" key="1">
    <citation type="journal article" date="2020" name="Stud. Mycol.">
        <title>101 Dothideomycetes genomes: a test case for predicting lifestyles and emergence of pathogens.</title>
        <authorList>
            <person name="Haridas S."/>
            <person name="Albert R."/>
            <person name="Binder M."/>
            <person name="Bloem J."/>
            <person name="Labutti K."/>
            <person name="Salamov A."/>
            <person name="Andreopoulos B."/>
            <person name="Baker S."/>
            <person name="Barry K."/>
            <person name="Bills G."/>
            <person name="Bluhm B."/>
            <person name="Cannon C."/>
            <person name="Castanera R."/>
            <person name="Culley D."/>
            <person name="Daum C."/>
            <person name="Ezra D."/>
            <person name="Gonzalez J."/>
            <person name="Henrissat B."/>
            <person name="Kuo A."/>
            <person name="Liang C."/>
            <person name="Lipzen A."/>
            <person name="Lutzoni F."/>
            <person name="Magnuson J."/>
            <person name="Mondo S."/>
            <person name="Nolan M."/>
            <person name="Ohm R."/>
            <person name="Pangilinan J."/>
            <person name="Park H.-J."/>
            <person name="Ramirez L."/>
            <person name="Alfaro M."/>
            <person name="Sun H."/>
            <person name="Tritt A."/>
            <person name="Yoshinaga Y."/>
            <person name="Zwiers L.-H."/>
            <person name="Turgeon B."/>
            <person name="Goodwin S."/>
            <person name="Spatafora J."/>
            <person name="Crous P."/>
            <person name="Grigoriev I."/>
        </authorList>
    </citation>
    <scope>NUCLEOTIDE SEQUENCE</scope>
    <source>
        <strain evidence="3">CBS 175.79</strain>
    </source>
</reference>
<proteinExistence type="predicted"/>
<dbReference type="GeneID" id="54285467"/>
<feature type="compositionally biased region" description="Basic and acidic residues" evidence="1">
    <location>
        <begin position="1"/>
        <end position="10"/>
    </location>
</feature>
<dbReference type="EMBL" id="ML978069">
    <property type="protein sequence ID" value="KAF2016431.1"/>
    <property type="molecule type" value="Genomic_DNA"/>
</dbReference>
<gene>
    <name evidence="3" type="ORF">BU24DRAFT_422769</name>
</gene>
<evidence type="ECO:0000256" key="1">
    <source>
        <dbReference type="SAM" id="MobiDB-lite"/>
    </source>
</evidence>
<feature type="region of interest" description="Disordered" evidence="1">
    <location>
        <begin position="1"/>
        <end position="39"/>
    </location>
</feature>
<feature type="transmembrane region" description="Helical" evidence="2">
    <location>
        <begin position="43"/>
        <end position="62"/>
    </location>
</feature>
<keyword evidence="2" id="KW-0812">Transmembrane</keyword>
<accession>A0A6A5XUP0</accession>
<feature type="compositionally biased region" description="Polar residues" evidence="1">
    <location>
        <begin position="18"/>
        <end position="27"/>
    </location>
</feature>
<evidence type="ECO:0000256" key="2">
    <source>
        <dbReference type="SAM" id="Phobius"/>
    </source>
</evidence>
<evidence type="ECO:0000313" key="3">
    <source>
        <dbReference type="EMBL" id="KAF2016431.1"/>
    </source>
</evidence>
<evidence type="ECO:0000313" key="4">
    <source>
        <dbReference type="Proteomes" id="UP000799778"/>
    </source>
</evidence>
<keyword evidence="2" id="KW-0472">Membrane</keyword>
<keyword evidence="2" id="KW-1133">Transmembrane helix</keyword>
<keyword evidence="4" id="KW-1185">Reference proteome</keyword>
<protein>
    <submittedName>
        <fullName evidence="3">Uncharacterized protein</fullName>
    </submittedName>
</protein>
<sequence>MADVKAERHAASPRRSRSGITSAGTTVRNEEKGSPDEHARARVPRGCIIVSFVIVGVGLFRFRRRRIFF</sequence>
<dbReference type="RefSeq" id="XP_033384770.1">
    <property type="nucleotide sequence ID" value="XM_033528070.1"/>
</dbReference>